<evidence type="ECO:0000256" key="1">
    <source>
        <dbReference type="ARBA" id="ARBA00022490"/>
    </source>
</evidence>
<feature type="region of interest" description="Disordered" evidence="8">
    <location>
        <begin position="275"/>
        <end position="312"/>
    </location>
</feature>
<evidence type="ECO:0000256" key="7">
    <source>
        <dbReference type="HAMAP-Rule" id="MF_01131"/>
    </source>
</evidence>
<comment type="subunit">
    <text evidence="7">Homodimer.</text>
</comment>
<dbReference type="InterPro" id="IPR036291">
    <property type="entry name" value="NAD(P)-bd_dom_sf"/>
</dbReference>
<dbReference type="EMBL" id="BNAW01000014">
    <property type="protein sequence ID" value="GHG14852.1"/>
    <property type="molecule type" value="Genomic_DNA"/>
</dbReference>
<dbReference type="InterPro" id="IPR058236">
    <property type="entry name" value="Rex_actinobacterial-type"/>
</dbReference>
<dbReference type="NCBIfam" id="NF003992">
    <property type="entry name" value="PRK05472.2-1"/>
    <property type="match status" value="1"/>
</dbReference>
<dbReference type="Gene3D" id="1.10.10.10">
    <property type="entry name" value="Winged helix-like DNA-binding domain superfamily/Winged helix DNA-binding domain"/>
    <property type="match status" value="1"/>
</dbReference>
<evidence type="ECO:0000313" key="10">
    <source>
        <dbReference type="EMBL" id="GHG14852.1"/>
    </source>
</evidence>
<protein>
    <recommendedName>
        <fullName evidence="7">Redox-sensing transcriptional repressor Rex</fullName>
    </recommendedName>
</protein>
<dbReference type="HAMAP" id="MF_01131">
    <property type="entry name" value="Rex"/>
    <property type="match status" value="1"/>
</dbReference>
<evidence type="ECO:0000256" key="8">
    <source>
        <dbReference type="SAM" id="MobiDB-lite"/>
    </source>
</evidence>
<comment type="similarity">
    <text evidence="7">Belongs to the transcriptional regulatory Rex family.</text>
</comment>
<name>A0ABQ3KE93_9PSEU</name>
<evidence type="ECO:0000259" key="9">
    <source>
        <dbReference type="SMART" id="SM00881"/>
    </source>
</evidence>
<keyword evidence="1 7" id="KW-0963">Cytoplasm</keyword>
<dbReference type="NCBIfam" id="NF003994">
    <property type="entry name" value="PRK05472.2-3"/>
    <property type="match status" value="1"/>
</dbReference>
<dbReference type="SUPFAM" id="SSF46785">
    <property type="entry name" value="Winged helix' DNA-binding domain"/>
    <property type="match status" value="1"/>
</dbReference>
<dbReference type="InterPro" id="IPR036390">
    <property type="entry name" value="WH_DNA-bd_sf"/>
</dbReference>
<dbReference type="Pfam" id="PF06971">
    <property type="entry name" value="Put_DNA-bind_N"/>
    <property type="match status" value="1"/>
</dbReference>
<keyword evidence="11" id="KW-1185">Reference proteome</keyword>
<gene>
    <name evidence="7 10" type="primary">rex</name>
    <name evidence="10" type="ORF">GCM10017567_35980</name>
</gene>
<dbReference type="Proteomes" id="UP000649955">
    <property type="component" value="Unassembled WGS sequence"/>
</dbReference>
<evidence type="ECO:0000313" key="11">
    <source>
        <dbReference type="Proteomes" id="UP000649955"/>
    </source>
</evidence>
<dbReference type="InterPro" id="IPR003781">
    <property type="entry name" value="CoA-bd"/>
</dbReference>
<dbReference type="NCBIfam" id="NF003989">
    <property type="entry name" value="PRK05472.1-3"/>
    <property type="match status" value="1"/>
</dbReference>
<keyword evidence="6 7" id="KW-0804">Transcription</keyword>
<sequence>MHSGQENYGVVTQRGRRDAADSPGRAPRRPRRPAGLDADNAPTAEMPAVPAGEPGRNGDAPEAVRAKSIPEAAVARLAVYLRVLSGMSEQGATTVSSEELSQAAGVNSAKLRKDLSYLGSYGTRGVGYEVGVLVSQIERILGLTRQHKVAVVGIGNLGHALANYGGFPGRGFPVEALFDLDPDLIGVPVGGLPVSHMDDIPRICAERGISIGVIATPPTAAQSVCDRLVAGGVQCILNFAPVVLQVPAHIEVRKVDLAVELQILSFHVARRADDAGNQGNSGLPGAVHPSENGNGRRNGSGPDGGREMVVRS</sequence>
<proteinExistence type="inferred from homology"/>
<evidence type="ECO:0000256" key="4">
    <source>
        <dbReference type="ARBA" id="ARBA00023027"/>
    </source>
</evidence>
<dbReference type="NCBIfam" id="NF003995">
    <property type="entry name" value="PRK05472.2-4"/>
    <property type="match status" value="1"/>
</dbReference>
<evidence type="ECO:0000256" key="5">
    <source>
        <dbReference type="ARBA" id="ARBA00023125"/>
    </source>
</evidence>
<comment type="subcellular location">
    <subcellularLocation>
        <location evidence="7">Cytoplasm</location>
    </subcellularLocation>
</comment>
<dbReference type="NCBIfam" id="NF003996">
    <property type="entry name" value="PRK05472.2-5"/>
    <property type="match status" value="1"/>
</dbReference>
<feature type="domain" description="CoA-binding" evidence="9">
    <location>
        <begin position="142"/>
        <end position="243"/>
    </location>
</feature>
<keyword evidence="2 7" id="KW-0678">Repressor</keyword>
<accession>A0ABQ3KE93</accession>
<evidence type="ECO:0000256" key="6">
    <source>
        <dbReference type="ARBA" id="ARBA00023163"/>
    </source>
</evidence>
<dbReference type="InterPro" id="IPR036388">
    <property type="entry name" value="WH-like_DNA-bd_sf"/>
</dbReference>
<dbReference type="SMART" id="SM00881">
    <property type="entry name" value="CoA_binding"/>
    <property type="match status" value="1"/>
</dbReference>
<keyword evidence="4 7" id="KW-0520">NAD</keyword>
<organism evidence="10 11">
    <name type="scientific">Amycolatopsis bullii</name>
    <dbReference type="NCBI Taxonomy" id="941987"/>
    <lineage>
        <taxon>Bacteria</taxon>
        <taxon>Bacillati</taxon>
        <taxon>Actinomycetota</taxon>
        <taxon>Actinomycetes</taxon>
        <taxon>Pseudonocardiales</taxon>
        <taxon>Pseudonocardiaceae</taxon>
        <taxon>Amycolatopsis</taxon>
    </lineage>
</organism>
<dbReference type="NCBIfam" id="NF003993">
    <property type="entry name" value="PRK05472.2-2"/>
    <property type="match status" value="1"/>
</dbReference>
<keyword evidence="5 7" id="KW-0238">DNA-binding</keyword>
<dbReference type="InterPro" id="IPR009718">
    <property type="entry name" value="Rex_DNA-bd_C_dom"/>
</dbReference>
<keyword evidence="3 7" id="KW-0805">Transcription regulation</keyword>
<dbReference type="SUPFAM" id="SSF51735">
    <property type="entry name" value="NAD(P)-binding Rossmann-fold domains"/>
    <property type="match status" value="1"/>
</dbReference>
<feature type="DNA-binding region" description="H-T-H motif" evidence="7">
    <location>
        <begin position="79"/>
        <end position="118"/>
    </location>
</feature>
<dbReference type="Pfam" id="PF02629">
    <property type="entry name" value="CoA_binding"/>
    <property type="match status" value="1"/>
</dbReference>
<dbReference type="PANTHER" id="PTHR35786">
    <property type="entry name" value="REDOX-SENSING TRANSCRIPTIONAL REPRESSOR REX"/>
    <property type="match status" value="1"/>
</dbReference>
<comment type="function">
    <text evidence="7">Modulates transcription in response to changes in cellular NADH/NAD(+) redox state.</text>
</comment>
<feature type="binding site" evidence="7">
    <location>
        <begin position="153"/>
        <end position="158"/>
    </location>
    <ligand>
        <name>NAD(+)</name>
        <dbReference type="ChEBI" id="CHEBI:57540"/>
    </ligand>
</feature>
<dbReference type="PANTHER" id="PTHR35786:SF1">
    <property type="entry name" value="REDOX-SENSING TRANSCRIPTIONAL REPRESSOR REX 1"/>
    <property type="match status" value="1"/>
</dbReference>
<evidence type="ECO:0000256" key="2">
    <source>
        <dbReference type="ARBA" id="ARBA00022491"/>
    </source>
</evidence>
<dbReference type="Gene3D" id="3.40.50.720">
    <property type="entry name" value="NAD(P)-binding Rossmann-like Domain"/>
    <property type="match status" value="1"/>
</dbReference>
<evidence type="ECO:0000256" key="3">
    <source>
        <dbReference type="ARBA" id="ARBA00023015"/>
    </source>
</evidence>
<feature type="region of interest" description="Disordered" evidence="8">
    <location>
        <begin position="1"/>
        <end position="63"/>
    </location>
</feature>
<comment type="caution">
    <text evidence="10">The sequence shown here is derived from an EMBL/GenBank/DDBJ whole genome shotgun (WGS) entry which is preliminary data.</text>
</comment>
<reference evidence="11" key="1">
    <citation type="journal article" date="2019" name="Int. J. Syst. Evol. Microbiol.">
        <title>The Global Catalogue of Microorganisms (GCM) 10K type strain sequencing project: providing services to taxonomists for standard genome sequencing and annotation.</title>
        <authorList>
            <consortium name="The Broad Institute Genomics Platform"/>
            <consortium name="The Broad Institute Genome Sequencing Center for Infectious Disease"/>
            <person name="Wu L."/>
            <person name="Ma J."/>
        </authorList>
    </citation>
    <scope>NUCLEOTIDE SEQUENCE [LARGE SCALE GENOMIC DNA]</scope>
    <source>
        <strain evidence="11">CGMCC 4.7680</strain>
    </source>
</reference>
<dbReference type="InterPro" id="IPR022876">
    <property type="entry name" value="Tscrpt_rep_Rex"/>
</dbReference>